<keyword evidence="9" id="KW-0965">Cell junction</keyword>
<dbReference type="Gene3D" id="2.60.40.10">
    <property type="entry name" value="Immunoglobulins"/>
    <property type="match status" value="3"/>
</dbReference>
<dbReference type="PANTHER" id="PTHR47387">
    <property type="entry name" value="NECTIN-2"/>
    <property type="match status" value="1"/>
</dbReference>
<feature type="region of interest" description="Disordered" evidence="16">
    <location>
        <begin position="395"/>
        <end position="414"/>
    </location>
</feature>
<feature type="signal peptide" evidence="18">
    <location>
        <begin position="1"/>
        <end position="26"/>
    </location>
</feature>
<gene>
    <name evidence="20" type="primary">NECTIN2</name>
    <name evidence="20" type="ORF">AMEX_G8211</name>
</gene>
<dbReference type="SMART" id="SM00408">
    <property type="entry name" value="IGc2"/>
    <property type="match status" value="2"/>
</dbReference>
<dbReference type="Ensembl" id="ENSAMXT00005041399.1">
    <property type="protein sequence ID" value="ENSAMXP00005037983.1"/>
    <property type="gene ID" value="ENSAMXG00005018048.1"/>
</dbReference>
<dbReference type="InterPro" id="IPR003599">
    <property type="entry name" value="Ig_sub"/>
</dbReference>
<reference evidence="20 23" key="1">
    <citation type="submission" date="2021-07" db="EMBL/GenBank/DDBJ databases">
        <authorList>
            <person name="Imarazene B."/>
            <person name="Zahm M."/>
            <person name="Klopp C."/>
            <person name="Cabau C."/>
            <person name="Beille S."/>
            <person name="Jouanno E."/>
            <person name="Castinel A."/>
            <person name="Lluch J."/>
            <person name="Gil L."/>
            <person name="Kuchtly C."/>
            <person name="Lopez Roques C."/>
            <person name="Donnadieu C."/>
            <person name="Parrinello H."/>
            <person name="Journot L."/>
            <person name="Du K."/>
            <person name="Schartl M."/>
            <person name="Retaux S."/>
            <person name="Guiguen Y."/>
        </authorList>
    </citation>
    <scope>NUCLEOTIDE SEQUENCE [LARGE SCALE GENOMIC DNA]</scope>
    <source>
        <strain evidence="20">Pach_M1</strain>
        <tissue evidence="20">Testis</tissue>
    </source>
</reference>
<dbReference type="InterPro" id="IPR052659">
    <property type="entry name" value="Nectin/PVR"/>
</dbReference>
<dbReference type="GeneID" id="103033523"/>
<evidence type="ECO:0000313" key="21">
    <source>
        <dbReference type="Ensembl" id="ENSAMXP00005037983.1"/>
    </source>
</evidence>
<keyword evidence="8" id="KW-0130">Cell adhesion</keyword>
<dbReference type="Pfam" id="PF07686">
    <property type="entry name" value="V-set"/>
    <property type="match status" value="1"/>
</dbReference>
<dbReference type="AlphaFoldDB" id="A0A8B9KP40"/>
<evidence type="ECO:0000256" key="12">
    <source>
        <dbReference type="ARBA" id="ARBA00023157"/>
    </source>
</evidence>
<sequence>MVWDSSLSSVGLLSSVFFLLIQGSLAQRVKVQPEVVTYPGQTVTLRCQFPDQGQTELTQVSWIFETAAGFRTNIAVFHPKFGVNYPKSPVTGRVGFTAETPQLDSPTIQITDIKMTDEGRYICEYATYPSGNEQGVTSLIILAKPENSATAVKVQAGTASVVVASCQSANGRPASTISWVPGSLNGNASTPTKTDNPDNTVTSKSEYWLVPTPADNDKEISCVVSHRTLPNPETFQMKLVIEYPPQVQIVGYDNNWYLGRTNAVLTCQAQGNPTPTTVTWRTMSGLMPDTVQVKENKLTVVKVDETVNATFICEVRNSLGTGRDQVSVMVREAGALAQSSAGVVAGAIIGVLLALLLFGALIFVLVSRNRRQQQGYRGNGKAKAEPYDSVARLFGSGGGSGKNGTNGNNGNNNTPIYRGEPVLSEKAANHNMHPGGVALLETTPTAQDILLSREMDEAERRKFDELEEEDERYDHFTAGGTILQLRPHEQDMGGSYLDDDMESQRDGSVISRTAVYV</sequence>
<comment type="similarity">
    <text evidence="3">Belongs to the nectin family.</text>
</comment>
<evidence type="ECO:0000256" key="18">
    <source>
        <dbReference type="SAM" id="SignalP"/>
    </source>
</evidence>
<keyword evidence="13" id="KW-0325">Glycoprotein</keyword>
<dbReference type="Proteomes" id="UP000694621">
    <property type="component" value="Unplaced"/>
</dbReference>
<keyword evidence="7" id="KW-0677">Repeat</keyword>
<dbReference type="RefSeq" id="XP_007250915.2">
    <property type="nucleotide sequence ID" value="XM_007250853.4"/>
</dbReference>
<feature type="domain" description="Ig-like" evidence="19">
    <location>
        <begin position="27"/>
        <end position="137"/>
    </location>
</feature>
<keyword evidence="12" id="KW-1015">Disulfide bond</keyword>
<dbReference type="InterPro" id="IPR036179">
    <property type="entry name" value="Ig-like_dom_sf"/>
</dbReference>
<dbReference type="EMBL" id="JAICCE010000006">
    <property type="protein sequence ID" value="KAG9275965.1"/>
    <property type="molecule type" value="Genomic_DNA"/>
</dbReference>
<evidence type="ECO:0000256" key="3">
    <source>
        <dbReference type="ARBA" id="ARBA00007810"/>
    </source>
</evidence>
<comment type="subunit">
    <text evidence="15">Cis- and trans-homodimer. Can form trans-heterodimers.</text>
</comment>
<proteinExistence type="inferred from homology"/>
<dbReference type="Pfam" id="PF08205">
    <property type="entry name" value="C2-set_2"/>
    <property type="match status" value="1"/>
</dbReference>
<dbReference type="OrthoDB" id="6413693at2759"/>
<dbReference type="InterPro" id="IPR013162">
    <property type="entry name" value="CD80_C2-set"/>
</dbReference>
<dbReference type="GO" id="GO:0007155">
    <property type="term" value="P:cell adhesion"/>
    <property type="evidence" value="ECO:0007669"/>
    <property type="project" value="UniProtKB-KW"/>
</dbReference>
<keyword evidence="5 17" id="KW-0812">Transmembrane</keyword>
<dbReference type="InterPro" id="IPR013106">
    <property type="entry name" value="Ig_V-set"/>
</dbReference>
<dbReference type="SUPFAM" id="SSF48726">
    <property type="entry name" value="Immunoglobulin"/>
    <property type="match status" value="3"/>
</dbReference>
<dbReference type="InterPro" id="IPR003598">
    <property type="entry name" value="Ig_sub2"/>
</dbReference>
<dbReference type="KEGG" id="amex:103033523"/>
<comment type="subcellular location">
    <subcellularLocation>
        <location evidence="2">Cell junction</location>
        <location evidence="2">Adherens junction</location>
    </subcellularLocation>
    <subcellularLocation>
        <location evidence="1">Cell membrane</location>
        <topology evidence="1">Single-pass type I membrane protein</topology>
    </subcellularLocation>
</comment>
<feature type="domain" description="Ig-like" evidence="19">
    <location>
        <begin position="145"/>
        <end position="236"/>
    </location>
</feature>
<evidence type="ECO:0000256" key="5">
    <source>
        <dbReference type="ARBA" id="ARBA00022692"/>
    </source>
</evidence>
<evidence type="ECO:0000313" key="20">
    <source>
        <dbReference type="EMBL" id="KAG9275965.1"/>
    </source>
</evidence>
<evidence type="ECO:0000256" key="13">
    <source>
        <dbReference type="ARBA" id="ARBA00023180"/>
    </source>
</evidence>
<dbReference type="FunFam" id="2.60.40.10:FF:000304">
    <property type="entry name" value="Nectin cell adhesion molecule 1"/>
    <property type="match status" value="1"/>
</dbReference>
<evidence type="ECO:0000256" key="14">
    <source>
        <dbReference type="ARBA" id="ARBA00058274"/>
    </source>
</evidence>
<evidence type="ECO:0000256" key="7">
    <source>
        <dbReference type="ARBA" id="ARBA00022737"/>
    </source>
</evidence>
<evidence type="ECO:0000256" key="4">
    <source>
        <dbReference type="ARBA" id="ARBA00022475"/>
    </source>
</evidence>
<name>A0A8B9KP40_ASTMX</name>
<dbReference type="PROSITE" id="PS50835">
    <property type="entry name" value="IG_LIKE"/>
    <property type="match status" value="3"/>
</dbReference>
<evidence type="ECO:0000256" key="2">
    <source>
        <dbReference type="ARBA" id="ARBA00004536"/>
    </source>
</evidence>
<keyword evidence="10 17" id="KW-1133">Transmembrane helix</keyword>
<evidence type="ECO:0000259" key="19">
    <source>
        <dbReference type="PROSITE" id="PS50835"/>
    </source>
</evidence>
<evidence type="ECO:0000256" key="6">
    <source>
        <dbReference type="ARBA" id="ARBA00022729"/>
    </source>
</evidence>
<evidence type="ECO:0000313" key="22">
    <source>
        <dbReference type="Proteomes" id="UP000694621"/>
    </source>
</evidence>
<accession>A0A8B9KP40</accession>
<evidence type="ECO:0000256" key="10">
    <source>
        <dbReference type="ARBA" id="ARBA00022989"/>
    </source>
</evidence>
<evidence type="ECO:0000256" key="9">
    <source>
        <dbReference type="ARBA" id="ARBA00022949"/>
    </source>
</evidence>
<feature type="region of interest" description="Disordered" evidence="16">
    <location>
        <begin position="177"/>
        <end position="202"/>
    </location>
</feature>
<keyword evidence="4" id="KW-1003">Cell membrane</keyword>
<dbReference type="GO" id="GO:0005886">
    <property type="term" value="C:plasma membrane"/>
    <property type="evidence" value="ECO:0007669"/>
    <property type="project" value="UniProtKB-SubCell"/>
</dbReference>
<feature type="compositionally biased region" description="Gly residues" evidence="16">
    <location>
        <begin position="395"/>
        <end position="404"/>
    </location>
</feature>
<keyword evidence="11 17" id="KW-0472">Membrane</keyword>
<feature type="domain" description="Ig-like" evidence="19">
    <location>
        <begin position="245"/>
        <end position="329"/>
    </location>
</feature>
<keyword evidence="6 18" id="KW-0732">Signal</keyword>
<feature type="compositionally biased region" description="Low complexity" evidence="16">
    <location>
        <begin position="405"/>
        <end position="414"/>
    </location>
</feature>
<dbReference type="InterPro" id="IPR013783">
    <property type="entry name" value="Ig-like_fold"/>
</dbReference>
<evidence type="ECO:0000313" key="23">
    <source>
        <dbReference type="Proteomes" id="UP000752171"/>
    </source>
</evidence>
<evidence type="ECO:0000256" key="11">
    <source>
        <dbReference type="ARBA" id="ARBA00023136"/>
    </source>
</evidence>
<reference evidence="21" key="2">
    <citation type="submission" date="2025-05" db="UniProtKB">
        <authorList>
            <consortium name="Ensembl"/>
        </authorList>
    </citation>
    <scope>IDENTIFICATION</scope>
</reference>
<evidence type="ECO:0000256" key="1">
    <source>
        <dbReference type="ARBA" id="ARBA00004251"/>
    </source>
</evidence>
<evidence type="ECO:0000256" key="17">
    <source>
        <dbReference type="SAM" id="Phobius"/>
    </source>
</evidence>
<dbReference type="PANTHER" id="PTHR47387:SF1">
    <property type="entry name" value="NECTIN-2"/>
    <property type="match status" value="1"/>
</dbReference>
<evidence type="ECO:0000256" key="8">
    <source>
        <dbReference type="ARBA" id="ARBA00022889"/>
    </source>
</evidence>
<dbReference type="GO" id="GO:0005912">
    <property type="term" value="C:adherens junction"/>
    <property type="evidence" value="ECO:0007669"/>
    <property type="project" value="UniProtKB-SubCell"/>
</dbReference>
<feature type="transmembrane region" description="Helical" evidence="17">
    <location>
        <begin position="341"/>
        <end position="366"/>
    </location>
</feature>
<dbReference type="InterPro" id="IPR007110">
    <property type="entry name" value="Ig-like_dom"/>
</dbReference>
<protein>
    <submittedName>
        <fullName evidence="21">Nectin cell adhesion molecule 2</fullName>
    </submittedName>
    <submittedName>
        <fullName evidence="20">Nectin-2 isoform X1</fullName>
    </submittedName>
</protein>
<evidence type="ECO:0000256" key="16">
    <source>
        <dbReference type="SAM" id="MobiDB-lite"/>
    </source>
</evidence>
<dbReference type="SMART" id="SM00409">
    <property type="entry name" value="IG"/>
    <property type="match status" value="2"/>
</dbReference>
<dbReference type="Proteomes" id="UP000752171">
    <property type="component" value="Unassembled WGS sequence"/>
</dbReference>
<dbReference type="Pfam" id="PF13927">
    <property type="entry name" value="Ig_3"/>
    <property type="match status" value="1"/>
</dbReference>
<organism evidence="21 22">
    <name type="scientific">Astyanax mexicanus</name>
    <name type="common">Blind cave fish</name>
    <name type="synonym">Astyanax fasciatus mexicanus</name>
    <dbReference type="NCBI Taxonomy" id="7994"/>
    <lineage>
        <taxon>Eukaryota</taxon>
        <taxon>Metazoa</taxon>
        <taxon>Chordata</taxon>
        <taxon>Craniata</taxon>
        <taxon>Vertebrata</taxon>
        <taxon>Euteleostomi</taxon>
        <taxon>Actinopterygii</taxon>
        <taxon>Neopterygii</taxon>
        <taxon>Teleostei</taxon>
        <taxon>Ostariophysi</taxon>
        <taxon>Characiformes</taxon>
        <taxon>Characoidei</taxon>
        <taxon>Acestrorhamphidae</taxon>
        <taxon>Acestrorhamphinae</taxon>
        <taxon>Astyanax</taxon>
    </lineage>
</organism>
<comment type="function">
    <text evidence="14">Cell adhesion molecule that promotes cell-cell contacts and plays important roles in the development of the nervous system. Acts by forming homophilic or heterophilic trans-dimers.</text>
</comment>
<feature type="chain" id="PRO_5044669478" evidence="18">
    <location>
        <begin position="27"/>
        <end position="517"/>
    </location>
</feature>
<evidence type="ECO:0000256" key="15">
    <source>
        <dbReference type="ARBA" id="ARBA00062858"/>
    </source>
</evidence>